<dbReference type="EMBL" id="VUMN01000008">
    <property type="protein sequence ID" value="MSS58209.1"/>
    <property type="molecule type" value="Genomic_DNA"/>
</dbReference>
<evidence type="ECO:0000259" key="9">
    <source>
        <dbReference type="Pfam" id="PF07282"/>
    </source>
</evidence>
<dbReference type="GO" id="GO:0046872">
    <property type="term" value="F:metal ion binding"/>
    <property type="evidence" value="ECO:0007669"/>
    <property type="project" value="UniProtKB-KW"/>
</dbReference>
<sequence>MPLRRTKHSSADRERIAYKFRIGTLSSEQETYFAKTFGCVRWLYNRMLSDKIHAWEYWHEDLKLTPAWYKKISCCLWLNEVDSLALANVQLNLNQAFQNFYNKKSRYPRFKKKSAHNDSYTTNNASIHMDHGKMYLSLPKMEKEVPVINHRPIKDGGQLKSATISREPDGAYYVSLLYEYKKVPVMHQIDPGNAVGLDMSMHGLYVDSEGNEVDIGSPYWKAEDCLAREQRKLSHMQKNSHNYGKQKQKIAKLYAKTKHQRNDALHQISRKLVNQYDIIGIEALNMKGMAQSLNFGKSVSDKGWGMFTAMLAYKAEKEGKRVIKVDHFFPSSQTCSHCGTVSPITKDLSVREWTCPVCGHHHNRDVNAAVNIKNEAVRIYCTC</sequence>
<dbReference type="InterPro" id="IPR010095">
    <property type="entry name" value="Cas12f1-like_TNB"/>
</dbReference>
<evidence type="ECO:0000259" key="8">
    <source>
        <dbReference type="Pfam" id="PF01385"/>
    </source>
</evidence>
<dbReference type="AlphaFoldDB" id="A0A7X2NRK4"/>
<evidence type="ECO:0000256" key="7">
    <source>
        <dbReference type="ARBA" id="ARBA00023172"/>
    </source>
</evidence>
<comment type="similarity">
    <text evidence="2">In the N-terminal section; belongs to the transposase 2 family.</text>
</comment>
<name>A0A7X2NRK4_9FIRM</name>
<dbReference type="GO" id="GO:0006310">
    <property type="term" value="P:DNA recombination"/>
    <property type="evidence" value="ECO:0007669"/>
    <property type="project" value="UniProtKB-KW"/>
</dbReference>
<comment type="caution">
    <text evidence="11">The sequence shown here is derived from an EMBL/GenBank/DDBJ whole genome shotgun (WGS) entry which is preliminary data.</text>
</comment>
<organism evidence="11 12">
    <name type="scientific">Stecheria intestinalis</name>
    <dbReference type="NCBI Taxonomy" id="2606630"/>
    <lineage>
        <taxon>Bacteria</taxon>
        <taxon>Bacillati</taxon>
        <taxon>Bacillota</taxon>
        <taxon>Erysipelotrichia</taxon>
        <taxon>Erysipelotrichales</taxon>
        <taxon>Erysipelotrichaceae</taxon>
        <taxon>Stecheria</taxon>
    </lineage>
</organism>
<dbReference type="GO" id="GO:0032196">
    <property type="term" value="P:transposition"/>
    <property type="evidence" value="ECO:0007669"/>
    <property type="project" value="UniProtKB-KW"/>
</dbReference>
<keyword evidence="6" id="KW-0238">DNA-binding</keyword>
<dbReference type="PANTHER" id="PTHR30405">
    <property type="entry name" value="TRANSPOSASE"/>
    <property type="match status" value="1"/>
</dbReference>
<dbReference type="NCBIfam" id="TIGR01766">
    <property type="entry name" value="IS200/IS605 family accessory protein TnpB-like domain"/>
    <property type="match status" value="1"/>
</dbReference>
<protein>
    <submittedName>
        <fullName evidence="11">IS200/IS605 family element transposase accessory protein TnpB</fullName>
    </submittedName>
</protein>
<reference evidence="11 12" key="1">
    <citation type="submission" date="2019-08" db="EMBL/GenBank/DDBJ databases">
        <title>In-depth cultivation of the pig gut microbiome towards novel bacterial diversity and tailored functional studies.</title>
        <authorList>
            <person name="Wylensek D."/>
            <person name="Hitch T.C.A."/>
            <person name="Clavel T."/>
        </authorList>
    </citation>
    <scope>NUCLEOTIDE SEQUENCE [LARGE SCALE GENOMIC DNA]</scope>
    <source>
        <strain evidence="11 12">Oil+RF-744-GAM-WT-6</strain>
    </source>
</reference>
<dbReference type="InterPro" id="IPR021027">
    <property type="entry name" value="Transposase_put_HTH"/>
</dbReference>
<feature type="domain" description="Probable transposase IS891/IS1136/IS1341" evidence="8">
    <location>
        <begin position="186"/>
        <end position="292"/>
    </location>
</feature>
<evidence type="ECO:0000256" key="2">
    <source>
        <dbReference type="ARBA" id="ARBA00011044"/>
    </source>
</evidence>
<keyword evidence="7" id="KW-0233">DNA recombination</keyword>
<evidence type="ECO:0000259" key="10">
    <source>
        <dbReference type="Pfam" id="PF12323"/>
    </source>
</evidence>
<feature type="domain" description="Cas12f1-like TNB" evidence="9">
    <location>
        <begin position="304"/>
        <end position="372"/>
    </location>
</feature>
<dbReference type="InterPro" id="IPR051399">
    <property type="entry name" value="RNA-guided_DNA_endo/Transpos"/>
</dbReference>
<evidence type="ECO:0000256" key="1">
    <source>
        <dbReference type="ARBA" id="ARBA00008761"/>
    </source>
</evidence>
<dbReference type="Proteomes" id="UP000461880">
    <property type="component" value="Unassembled WGS sequence"/>
</dbReference>
<dbReference type="RefSeq" id="WP_154503873.1">
    <property type="nucleotide sequence ID" value="NZ_VUMN01000008.1"/>
</dbReference>
<keyword evidence="3" id="KW-0815">Transposition</keyword>
<dbReference type="NCBIfam" id="NF040570">
    <property type="entry name" value="guided_TnpB"/>
    <property type="match status" value="1"/>
</dbReference>
<dbReference type="PANTHER" id="PTHR30405:SF25">
    <property type="entry name" value="RNA-GUIDED DNA ENDONUCLEASE INSQ-RELATED"/>
    <property type="match status" value="1"/>
</dbReference>
<evidence type="ECO:0000313" key="12">
    <source>
        <dbReference type="Proteomes" id="UP000461880"/>
    </source>
</evidence>
<dbReference type="Pfam" id="PF07282">
    <property type="entry name" value="Cas12f1-like_TNB"/>
    <property type="match status" value="1"/>
</dbReference>
<evidence type="ECO:0000313" key="11">
    <source>
        <dbReference type="EMBL" id="MSS58209.1"/>
    </source>
</evidence>
<dbReference type="Pfam" id="PF01385">
    <property type="entry name" value="OrfB_IS605"/>
    <property type="match status" value="1"/>
</dbReference>
<dbReference type="InterPro" id="IPR001959">
    <property type="entry name" value="Transposase"/>
</dbReference>
<evidence type="ECO:0000256" key="6">
    <source>
        <dbReference type="ARBA" id="ARBA00023125"/>
    </source>
</evidence>
<keyword evidence="4" id="KW-0479">Metal-binding</keyword>
<keyword evidence="5" id="KW-0862">Zinc</keyword>
<dbReference type="Pfam" id="PF12323">
    <property type="entry name" value="HTH_OrfB_IS605"/>
    <property type="match status" value="1"/>
</dbReference>
<dbReference type="GO" id="GO:0003677">
    <property type="term" value="F:DNA binding"/>
    <property type="evidence" value="ECO:0007669"/>
    <property type="project" value="UniProtKB-KW"/>
</dbReference>
<evidence type="ECO:0000256" key="5">
    <source>
        <dbReference type="ARBA" id="ARBA00022833"/>
    </source>
</evidence>
<evidence type="ECO:0000256" key="4">
    <source>
        <dbReference type="ARBA" id="ARBA00022723"/>
    </source>
</evidence>
<feature type="domain" description="Transposase putative helix-turn-helix" evidence="10">
    <location>
        <begin position="16"/>
        <end position="56"/>
    </location>
</feature>
<evidence type="ECO:0000256" key="3">
    <source>
        <dbReference type="ARBA" id="ARBA00022578"/>
    </source>
</evidence>
<accession>A0A7X2NRK4</accession>
<keyword evidence="12" id="KW-1185">Reference proteome</keyword>
<comment type="similarity">
    <text evidence="1">In the C-terminal section; belongs to the transposase 35 family.</text>
</comment>
<gene>
    <name evidence="11" type="ORF">FYJ51_04745</name>
</gene>
<proteinExistence type="inferred from homology"/>